<evidence type="ECO:0000256" key="2">
    <source>
        <dbReference type="ARBA" id="ARBA00022729"/>
    </source>
</evidence>
<dbReference type="AlphaFoldDB" id="A0A922EV23"/>
<dbReference type="InterPro" id="IPR053211">
    <property type="entry name" value="DNA_repair-toleration"/>
</dbReference>
<dbReference type="Pfam" id="PF00560">
    <property type="entry name" value="LRR_1"/>
    <property type="match status" value="2"/>
</dbReference>
<proteinExistence type="predicted"/>
<gene>
    <name evidence="6" type="ORF">I3842_06G079700</name>
</gene>
<dbReference type="InterPro" id="IPR001611">
    <property type="entry name" value="Leu-rich_rpt"/>
</dbReference>
<keyword evidence="1" id="KW-0433">Leucine-rich repeat</keyword>
<feature type="domain" description="Leucine-rich repeat-containing N-terminal plant-type" evidence="5">
    <location>
        <begin position="31"/>
        <end position="69"/>
    </location>
</feature>
<evidence type="ECO:0000256" key="1">
    <source>
        <dbReference type="ARBA" id="ARBA00022614"/>
    </source>
</evidence>
<dbReference type="Proteomes" id="UP000811246">
    <property type="component" value="Chromosome 6"/>
</dbReference>
<reference evidence="6" key="1">
    <citation type="submission" date="2021-01" db="EMBL/GenBank/DDBJ databases">
        <authorList>
            <person name="Lovell J.T."/>
            <person name="Bentley N."/>
            <person name="Bhattarai G."/>
            <person name="Jenkins J.W."/>
            <person name="Sreedasyam A."/>
            <person name="Alarcon Y."/>
            <person name="Bock C."/>
            <person name="Boston L."/>
            <person name="Carlson J."/>
            <person name="Cervantes K."/>
            <person name="Clermont K."/>
            <person name="Krom N."/>
            <person name="Kubenka K."/>
            <person name="Mamidi S."/>
            <person name="Mattison C."/>
            <person name="Monteros M."/>
            <person name="Pisani C."/>
            <person name="Plott C."/>
            <person name="Rajasekar S."/>
            <person name="Rhein H.S."/>
            <person name="Rohla C."/>
            <person name="Song M."/>
            <person name="Hilaire R.S."/>
            <person name="Shu S."/>
            <person name="Wells L."/>
            <person name="Wang X."/>
            <person name="Webber J."/>
            <person name="Heerema R.J."/>
            <person name="Klein P."/>
            <person name="Conner P."/>
            <person name="Grauke L."/>
            <person name="Grimwood J."/>
            <person name="Schmutz J."/>
            <person name="Randall J.J."/>
        </authorList>
    </citation>
    <scope>NUCLEOTIDE SEQUENCE</scope>
    <source>
        <tissue evidence="6">Leaf</tissue>
    </source>
</reference>
<feature type="signal peptide" evidence="4">
    <location>
        <begin position="1"/>
        <end position="21"/>
    </location>
</feature>
<accession>A0A922EV23</accession>
<dbReference type="FunFam" id="3.80.10.10:FF:000383">
    <property type="entry name" value="Leucine-rich repeat receptor protein kinase EMS1"/>
    <property type="match status" value="1"/>
</dbReference>
<organism evidence="6 7">
    <name type="scientific">Carya illinoinensis</name>
    <name type="common">Pecan</name>
    <dbReference type="NCBI Taxonomy" id="32201"/>
    <lineage>
        <taxon>Eukaryota</taxon>
        <taxon>Viridiplantae</taxon>
        <taxon>Streptophyta</taxon>
        <taxon>Embryophyta</taxon>
        <taxon>Tracheophyta</taxon>
        <taxon>Spermatophyta</taxon>
        <taxon>Magnoliopsida</taxon>
        <taxon>eudicotyledons</taxon>
        <taxon>Gunneridae</taxon>
        <taxon>Pentapetalae</taxon>
        <taxon>rosids</taxon>
        <taxon>fabids</taxon>
        <taxon>Fagales</taxon>
        <taxon>Juglandaceae</taxon>
        <taxon>Carya</taxon>
    </lineage>
</organism>
<keyword evidence="2 4" id="KW-0732">Signal</keyword>
<dbReference type="InterPro" id="IPR013210">
    <property type="entry name" value="LRR_N_plant-typ"/>
</dbReference>
<protein>
    <recommendedName>
        <fullName evidence="5">Leucine-rich repeat-containing N-terminal plant-type domain-containing protein</fullName>
    </recommendedName>
</protein>
<dbReference type="EMBL" id="CM031830">
    <property type="protein sequence ID" value="KAG6708408.1"/>
    <property type="molecule type" value="Genomic_DNA"/>
</dbReference>
<dbReference type="PANTHER" id="PTHR48060">
    <property type="entry name" value="DNA DAMAGE-REPAIR/TOLERATION PROTEIN DRT100"/>
    <property type="match status" value="1"/>
</dbReference>
<evidence type="ECO:0000313" key="7">
    <source>
        <dbReference type="Proteomes" id="UP000811246"/>
    </source>
</evidence>
<name>A0A922EV23_CARIL</name>
<dbReference type="Pfam" id="PF13855">
    <property type="entry name" value="LRR_8"/>
    <property type="match status" value="1"/>
</dbReference>
<evidence type="ECO:0000259" key="5">
    <source>
        <dbReference type="Pfam" id="PF08263"/>
    </source>
</evidence>
<keyword evidence="3" id="KW-0677">Repeat</keyword>
<evidence type="ECO:0000256" key="3">
    <source>
        <dbReference type="ARBA" id="ARBA00022737"/>
    </source>
</evidence>
<comment type="caution">
    <text evidence="6">The sequence shown here is derived from an EMBL/GenBank/DDBJ whole genome shotgun (WGS) entry which is preliminary data.</text>
</comment>
<evidence type="ECO:0000256" key="4">
    <source>
        <dbReference type="SAM" id="SignalP"/>
    </source>
</evidence>
<dbReference type="PANTHER" id="PTHR48060:SF9">
    <property type="entry name" value="LRR RECEPTOR-LIKE SERINE_THREONINE-PROTEIN KINASE GSO1"/>
    <property type="match status" value="1"/>
</dbReference>
<dbReference type="Pfam" id="PF08263">
    <property type="entry name" value="LRRNT_2"/>
    <property type="match status" value="1"/>
</dbReference>
<feature type="chain" id="PRO_5036699867" description="Leucine-rich repeat-containing N-terminal plant-type domain-containing protein" evidence="4">
    <location>
        <begin position="22"/>
        <end position="288"/>
    </location>
</feature>
<evidence type="ECO:0000313" key="6">
    <source>
        <dbReference type="EMBL" id="KAG6708408.1"/>
    </source>
</evidence>
<sequence length="288" mass="31317">MSPRLLWFVFVLISIAAFVEGNRSIGERCSPNDLGGLNSFKAGIQMDTSGRLERWVGHSCCKWEGIVCDNTTGRVTELHLPGFISSNEFLFQSQMTGSLSPSITLLTSLEVIDLGGLTGLTGNIPPSIGFHIPKLRKLYLYGNNLTGAIPESIDNSFTGGIEKIGTGTQRGIQFLNISHNYLVGRLPSTIDRLASMRSLDLSYNILSSDLPEALADVSLLETLKLQENHFTGKIPNGFLKLRKLKDLDLSHNLLVGEIPVGKPLIDFPESSYSGNKGLCGKPLAPCKL</sequence>